<name>A0A5J4X8J2_9EUKA</name>
<protein>
    <submittedName>
        <fullName evidence="1">Uncharacterized protein</fullName>
    </submittedName>
</protein>
<gene>
    <name evidence="1" type="ORF">EZS28_000990</name>
</gene>
<reference evidence="1 2" key="1">
    <citation type="submission" date="2019-03" db="EMBL/GenBank/DDBJ databases">
        <title>Single cell metagenomics reveals metabolic interactions within the superorganism composed of flagellate Streblomastix strix and complex community of Bacteroidetes bacteria on its surface.</title>
        <authorList>
            <person name="Treitli S.C."/>
            <person name="Kolisko M."/>
            <person name="Husnik F."/>
            <person name="Keeling P."/>
            <person name="Hampl V."/>
        </authorList>
    </citation>
    <scope>NUCLEOTIDE SEQUENCE [LARGE SCALE GENOMIC DNA]</scope>
    <source>
        <strain evidence="1">ST1C</strain>
    </source>
</reference>
<dbReference type="Proteomes" id="UP000324800">
    <property type="component" value="Unassembled WGS sequence"/>
</dbReference>
<accession>A0A5J4X8J2</accession>
<comment type="caution">
    <text evidence="1">The sequence shown here is derived from an EMBL/GenBank/DDBJ whole genome shotgun (WGS) entry which is preliminary data.</text>
</comment>
<sequence>MVHRVVGPWRQSKPSDFIVYSKGGESLICKVNPHGICIWFIDQLVLGVSQIPSLKCNFKNDELSSDMGQCDFHQRCGWMGPNRYVLKMMPISPIISSYVALLR</sequence>
<proteinExistence type="predicted"/>
<evidence type="ECO:0000313" key="2">
    <source>
        <dbReference type="Proteomes" id="UP000324800"/>
    </source>
</evidence>
<dbReference type="EMBL" id="SNRW01000095">
    <property type="protein sequence ID" value="KAA6403474.1"/>
    <property type="molecule type" value="Genomic_DNA"/>
</dbReference>
<evidence type="ECO:0000313" key="1">
    <source>
        <dbReference type="EMBL" id="KAA6403474.1"/>
    </source>
</evidence>
<dbReference type="AlphaFoldDB" id="A0A5J4X8J2"/>
<organism evidence="1 2">
    <name type="scientific">Streblomastix strix</name>
    <dbReference type="NCBI Taxonomy" id="222440"/>
    <lineage>
        <taxon>Eukaryota</taxon>
        <taxon>Metamonada</taxon>
        <taxon>Preaxostyla</taxon>
        <taxon>Oxymonadida</taxon>
        <taxon>Streblomastigidae</taxon>
        <taxon>Streblomastix</taxon>
    </lineage>
</organism>